<dbReference type="Pfam" id="PF15649">
    <property type="entry name" value="Tox-REase-7"/>
    <property type="match status" value="1"/>
</dbReference>
<evidence type="ECO:0000313" key="3">
    <source>
        <dbReference type="Proteomes" id="UP000219972"/>
    </source>
</evidence>
<dbReference type="InterPro" id="IPR028903">
    <property type="entry name" value="Tox-REase-7_dom"/>
</dbReference>
<dbReference type="Proteomes" id="UP000219972">
    <property type="component" value="Unassembled WGS sequence"/>
</dbReference>
<accession>A0ABX4J2V7</accession>
<evidence type="ECO:0000313" key="2">
    <source>
        <dbReference type="EMBL" id="PDS49523.1"/>
    </source>
</evidence>
<reference evidence="2 3" key="1">
    <citation type="submission" date="2017-09" db="EMBL/GenBank/DDBJ databases">
        <title>Comparative genomics of rhizobia isolated from Phaseolus vulgaris in China.</title>
        <authorList>
            <person name="Tong W."/>
        </authorList>
    </citation>
    <scope>NUCLEOTIDE SEQUENCE [LARGE SCALE GENOMIC DNA]</scope>
    <source>
        <strain evidence="2 3">Y27</strain>
    </source>
</reference>
<evidence type="ECO:0000259" key="1">
    <source>
        <dbReference type="Pfam" id="PF15649"/>
    </source>
</evidence>
<dbReference type="RefSeq" id="WP_097544248.1">
    <property type="nucleotide sequence ID" value="NZ_NWSJ01000005.1"/>
</dbReference>
<protein>
    <recommendedName>
        <fullName evidence="1">Tox-REase-7 domain-containing protein</fullName>
    </recommendedName>
</protein>
<sequence>MVQRACRSRRWCFSGVTFEEQIIDALDHVGAARNGVPVTVSLKNGKEVTTIPDLWDKTVVGIVEAKNVKYLSNSDQLRAQLRAAEAFGQPFNLVVSPNTRPTKPLEREIRRINELVGGGIYRFDPATGLITDF</sequence>
<comment type="caution">
    <text evidence="2">The sequence shown here is derived from an EMBL/GenBank/DDBJ whole genome shotgun (WGS) entry which is preliminary data.</text>
</comment>
<organism evidence="2 3">
    <name type="scientific">Rhizobium anhuiense</name>
    <dbReference type="NCBI Taxonomy" id="1184720"/>
    <lineage>
        <taxon>Bacteria</taxon>
        <taxon>Pseudomonadati</taxon>
        <taxon>Pseudomonadota</taxon>
        <taxon>Alphaproteobacteria</taxon>
        <taxon>Hyphomicrobiales</taxon>
        <taxon>Rhizobiaceae</taxon>
        <taxon>Rhizobium/Agrobacterium group</taxon>
        <taxon>Rhizobium</taxon>
    </lineage>
</organism>
<proteinExistence type="predicted"/>
<keyword evidence="3" id="KW-1185">Reference proteome</keyword>
<name>A0ABX4J2V7_9HYPH</name>
<dbReference type="EMBL" id="NWSL01000017">
    <property type="protein sequence ID" value="PDS49523.1"/>
    <property type="molecule type" value="Genomic_DNA"/>
</dbReference>
<gene>
    <name evidence="2" type="ORF">CO662_23875</name>
</gene>
<feature type="domain" description="Tox-REase-7" evidence="1">
    <location>
        <begin position="17"/>
        <end position="104"/>
    </location>
</feature>